<accession>A0A645EZT9</accession>
<reference evidence="1" key="1">
    <citation type="submission" date="2019-08" db="EMBL/GenBank/DDBJ databases">
        <authorList>
            <person name="Kucharzyk K."/>
            <person name="Murdoch R.W."/>
            <person name="Higgins S."/>
            <person name="Loffler F."/>
        </authorList>
    </citation>
    <scope>NUCLEOTIDE SEQUENCE</scope>
</reference>
<dbReference type="AlphaFoldDB" id="A0A645EZT9"/>
<proteinExistence type="predicted"/>
<organism evidence="1">
    <name type="scientific">bioreactor metagenome</name>
    <dbReference type="NCBI Taxonomy" id="1076179"/>
    <lineage>
        <taxon>unclassified sequences</taxon>
        <taxon>metagenomes</taxon>
        <taxon>ecological metagenomes</taxon>
    </lineage>
</organism>
<name>A0A645EZT9_9ZZZZ</name>
<gene>
    <name evidence="1" type="ORF">SDC9_153177</name>
</gene>
<comment type="caution">
    <text evidence="1">The sequence shown here is derived from an EMBL/GenBank/DDBJ whole genome shotgun (WGS) entry which is preliminary data.</text>
</comment>
<evidence type="ECO:0000313" key="1">
    <source>
        <dbReference type="EMBL" id="MPN05923.1"/>
    </source>
</evidence>
<sequence>MRKSFLVRPFIILMILMVFFASVATAASISEKRQATRDMADETLGKLYKVHPLAQEAIENSAGYAIFSNYGVKLFILGGGRGKGIAVNNNSGQEVFMKKADIGVGLGLGIKNYSEVFVFETEKAFNRFVDQGWEFGAQATLAATDGVNGGAFQGAVSIWPGAWLYQLTDKGLALEITGQGVRYYKDSNLN</sequence>
<dbReference type="EMBL" id="VSSQ01051812">
    <property type="protein sequence ID" value="MPN05923.1"/>
    <property type="molecule type" value="Genomic_DNA"/>
</dbReference>
<protein>
    <submittedName>
        <fullName evidence="1">Uncharacterized protein</fullName>
    </submittedName>
</protein>